<evidence type="ECO:0000313" key="9">
    <source>
        <dbReference type="Proteomes" id="UP000018144"/>
    </source>
</evidence>
<dbReference type="EMBL" id="HF935778">
    <property type="protein sequence ID" value="CCX13120.1"/>
    <property type="molecule type" value="Genomic_DNA"/>
</dbReference>
<dbReference type="SUPFAM" id="SSF48097">
    <property type="entry name" value="Regulator of G-protein signaling, RGS"/>
    <property type="match status" value="1"/>
</dbReference>
<dbReference type="SMART" id="SM00313">
    <property type="entry name" value="PXA"/>
    <property type="match status" value="1"/>
</dbReference>
<keyword evidence="4" id="KW-0472">Membrane</keyword>
<dbReference type="SMART" id="SM00312">
    <property type="entry name" value="PX"/>
    <property type="match status" value="1"/>
</dbReference>
<feature type="compositionally biased region" description="Basic and acidic residues" evidence="3">
    <location>
        <begin position="626"/>
        <end position="640"/>
    </location>
</feature>
<dbReference type="InterPro" id="IPR013937">
    <property type="entry name" value="Sorting_nexin_C"/>
</dbReference>
<dbReference type="Pfam" id="PF00615">
    <property type="entry name" value="RGS"/>
    <property type="match status" value="1"/>
</dbReference>
<keyword evidence="9" id="KW-1185">Reference proteome</keyword>
<gene>
    <name evidence="8" type="ORF">PCON_12713</name>
</gene>
<dbReference type="SUPFAM" id="SSF64268">
    <property type="entry name" value="PX domain"/>
    <property type="match status" value="1"/>
</dbReference>
<dbReference type="GO" id="GO:0035091">
    <property type="term" value="F:phosphatidylinositol binding"/>
    <property type="evidence" value="ECO:0007669"/>
    <property type="project" value="InterPro"/>
</dbReference>
<feature type="transmembrane region" description="Helical" evidence="4">
    <location>
        <begin position="254"/>
        <end position="275"/>
    </location>
</feature>
<feature type="domain" description="RGS" evidence="5">
    <location>
        <begin position="444"/>
        <end position="590"/>
    </location>
</feature>
<dbReference type="Pfam" id="PF02194">
    <property type="entry name" value="PXA"/>
    <property type="match status" value="1"/>
</dbReference>
<evidence type="ECO:0000313" key="8">
    <source>
        <dbReference type="EMBL" id="CCX13120.1"/>
    </source>
</evidence>
<dbReference type="InterPro" id="IPR016137">
    <property type="entry name" value="RGS"/>
</dbReference>
<name>U4LEE1_PYROM</name>
<feature type="region of interest" description="Disordered" evidence="3">
    <location>
        <begin position="703"/>
        <end position="745"/>
    </location>
</feature>
<dbReference type="AlphaFoldDB" id="U4LEE1"/>
<keyword evidence="4" id="KW-1133">Transmembrane helix</keyword>
<dbReference type="PROSITE" id="PS51207">
    <property type="entry name" value="PXA"/>
    <property type="match status" value="1"/>
</dbReference>
<dbReference type="STRING" id="1076935.U4LEE1"/>
<dbReference type="Gene3D" id="3.30.1520.10">
    <property type="entry name" value="Phox-like domain"/>
    <property type="match status" value="1"/>
</dbReference>
<dbReference type="eggNOG" id="KOG2101">
    <property type="taxonomic scope" value="Eukaryota"/>
</dbReference>
<evidence type="ECO:0000259" key="5">
    <source>
        <dbReference type="PROSITE" id="PS50132"/>
    </source>
</evidence>
<feature type="domain" description="PX" evidence="6">
    <location>
        <begin position="884"/>
        <end position="1000"/>
    </location>
</feature>
<dbReference type="InterPro" id="IPR044926">
    <property type="entry name" value="RGS_subdomain_2"/>
</dbReference>
<sequence length="1234" mass="137838">MQQRQYLFLAFLGLLVLLNTVATTWLPSLRLIIWAFFAGCVVSLLLSVAAVLLTSTTTHVGDGDYNPLRNIKPLALATTAIWEQEVAAAAKEDVFERPPLYPPSFPISQALDQLLDNVNRDFINSWYTKVSPDPSFSLQVEKTIRHTLLSISQRLQTVDLPVLVVGRVVPLLTAHLHDFSVAEKTVRGNRLEVSLTESEELDLAIASKYRNGRLHAAAGLGSADMKEAQLDHLRKIIDKLLPLILPDSEKKSRVVCIIIREIVACSILFTTLSMLSDPDFWNRIIEQIGTATLQDRKTVRKLRAALDQHANPHSPTTRRHSKSQASTDPYHTQFIKLTPKDDERTFERFIRSIRLCNNLSDARRLRNDLTAQLKRDSKLEGVEGYGVYLRRLETGKRLVEQKVAHLSAGPSNRPLNHADRVMVRSQSENVLAKPSPTSRLESATLEEVMQDSSGLSYFMEHMDRKQRLTMVQFWLIVSGLRNPLEDDIPSSDEEEDTISAVATNFAPWKPSDRNDIMQIHEGYLSKGTLKLSDRPRRAIREFLKNGDKASQAQYVRARFAILRAQTAVYQDMLKNDFPGFRASDLWYKFLASGERSSSATLPKDQDPLLGTQATTPPLVRRGSGRHSFDDGRPKFDKEESYASDPLSASMHDIGSNNDDWNPQQALFGEEKDSLFGPEIPGTGTPESNIVEAMEAALNDIIEDKNRPQGRGSPLFGADSFLSEPPETSPRSSMDSPRPVLEQNFKKGPPSLASLGLVGGAHSDSVFKEELFPEDNPDLSEALDGDYLEIENHPHKDNSDDEIHQAAPGDLNLAEAIAALTYDIETRITQEAVIDSLYRKAELTNNTVELRILRKSKASLQREIRRKELQRQQYIIQESDNSLYGRSEVRISSTVTDKDQDGIHSKYLINVHRVGGEQLSAATWTIAKRFSEFHALHQELKRFDSVKELDFPSKVVLGLRKDFTEKRRVALEKYLQQLLLIPEVCRSREFRAFLSQKSSLPSSPTSNDGERTDLMSRLVSSVAGGMEDVLGNLPILDQLSLASANIIAAASSQLPPPPKMAGEGDASAIAEAEAELNAFDGKEEPFVRPICNLFLEVFELNKKTNWLRGRAVVVVLHQLLGGTIERKVREQTKSLLDEEMLLGYVNRVMEAVWPDGMLAKAGVPRTSREKGRTRTEAGVLLAALVPELSQSVVGKDNAKAAARRIGAICNNQRLNTSIVYTVFDEIIEEVFGVTV</sequence>
<evidence type="ECO:0000256" key="4">
    <source>
        <dbReference type="SAM" id="Phobius"/>
    </source>
</evidence>
<dbReference type="Proteomes" id="UP000018144">
    <property type="component" value="Unassembled WGS sequence"/>
</dbReference>
<dbReference type="InterPro" id="IPR036871">
    <property type="entry name" value="PX_dom_sf"/>
</dbReference>
<evidence type="ECO:0000259" key="7">
    <source>
        <dbReference type="PROSITE" id="PS51207"/>
    </source>
</evidence>
<dbReference type="InterPro" id="IPR036305">
    <property type="entry name" value="RGS_sf"/>
</dbReference>
<protein>
    <submittedName>
        <fullName evidence="8">Similar to Structural protein MDM1 acc. no. Q01846</fullName>
    </submittedName>
</protein>
<evidence type="ECO:0000259" key="6">
    <source>
        <dbReference type="PROSITE" id="PS50195"/>
    </source>
</evidence>
<organism evidence="8 9">
    <name type="scientific">Pyronema omphalodes (strain CBS 100304)</name>
    <name type="common">Pyronema confluens</name>
    <dbReference type="NCBI Taxonomy" id="1076935"/>
    <lineage>
        <taxon>Eukaryota</taxon>
        <taxon>Fungi</taxon>
        <taxon>Dikarya</taxon>
        <taxon>Ascomycota</taxon>
        <taxon>Pezizomycotina</taxon>
        <taxon>Pezizomycetes</taxon>
        <taxon>Pezizales</taxon>
        <taxon>Pyronemataceae</taxon>
        <taxon>Pyronema</taxon>
    </lineage>
</organism>
<keyword evidence="2" id="KW-0175">Coiled coil</keyword>
<comment type="similarity">
    <text evidence="1">Belongs to the sorting nexin family.</text>
</comment>
<feature type="coiled-coil region" evidence="2">
    <location>
        <begin position="849"/>
        <end position="876"/>
    </location>
</feature>
<dbReference type="PANTHER" id="PTHR22775">
    <property type="entry name" value="SORTING NEXIN"/>
    <property type="match status" value="1"/>
</dbReference>
<dbReference type="Pfam" id="PF08628">
    <property type="entry name" value="Nexin_C"/>
    <property type="match status" value="1"/>
</dbReference>
<dbReference type="PROSITE" id="PS50195">
    <property type="entry name" value="PX"/>
    <property type="match status" value="1"/>
</dbReference>
<evidence type="ECO:0000256" key="3">
    <source>
        <dbReference type="SAM" id="MobiDB-lite"/>
    </source>
</evidence>
<dbReference type="SMART" id="SM00315">
    <property type="entry name" value="RGS"/>
    <property type="match status" value="1"/>
</dbReference>
<feature type="region of interest" description="Disordered" evidence="3">
    <location>
        <begin position="597"/>
        <end position="647"/>
    </location>
</feature>
<accession>U4LEE1</accession>
<dbReference type="Gene3D" id="1.10.167.10">
    <property type="entry name" value="Regulator of G-protein Signalling 4, domain 2"/>
    <property type="match status" value="1"/>
</dbReference>
<reference evidence="8 9" key="1">
    <citation type="journal article" date="2013" name="PLoS Genet.">
        <title>The genome and development-dependent transcriptomes of Pyronema confluens: a window into fungal evolution.</title>
        <authorList>
            <person name="Traeger S."/>
            <person name="Altegoer F."/>
            <person name="Freitag M."/>
            <person name="Gabaldon T."/>
            <person name="Kempken F."/>
            <person name="Kumar A."/>
            <person name="Marcet-Houben M."/>
            <person name="Poggeler S."/>
            <person name="Stajich J.E."/>
            <person name="Nowrousian M."/>
        </authorList>
    </citation>
    <scope>NUCLEOTIDE SEQUENCE [LARGE SCALE GENOMIC DNA]</scope>
    <source>
        <strain evidence="9">CBS 100304</strain>
        <tissue evidence="8">Vegetative mycelium</tissue>
    </source>
</reference>
<evidence type="ECO:0000256" key="2">
    <source>
        <dbReference type="SAM" id="Coils"/>
    </source>
</evidence>
<dbReference type="OMA" id="AMYVVEV"/>
<dbReference type="CDD" id="cd06876">
    <property type="entry name" value="PX_MDM1p"/>
    <property type="match status" value="1"/>
</dbReference>
<evidence type="ECO:0000256" key="1">
    <source>
        <dbReference type="ARBA" id="ARBA00010883"/>
    </source>
</evidence>
<proteinExistence type="inferred from homology"/>
<dbReference type="InterPro" id="IPR003114">
    <property type="entry name" value="Phox_assoc"/>
</dbReference>
<keyword evidence="4" id="KW-0812">Transmembrane</keyword>
<feature type="domain" description="PXA" evidence="7">
    <location>
        <begin position="104"/>
        <end position="293"/>
    </location>
</feature>
<dbReference type="OrthoDB" id="120967at2759"/>
<dbReference type="Pfam" id="PF00787">
    <property type="entry name" value="PX"/>
    <property type="match status" value="1"/>
</dbReference>
<dbReference type="InterPro" id="IPR001683">
    <property type="entry name" value="PX_dom"/>
</dbReference>
<dbReference type="PANTHER" id="PTHR22775:SF3">
    <property type="entry name" value="SORTING NEXIN-13"/>
    <property type="match status" value="1"/>
</dbReference>
<feature type="transmembrane region" description="Helical" evidence="4">
    <location>
        <begin position="32"/>
        <end position="53"/>
    </location>
</feature>
<feature type="region of interest" description="Disordered" evidence="3">
    <location>
        <begin position="306"/>
        <end position="328"/>
    </location>
</feature>
<dbReference type="PROSITE" id="PS50132">
    <property type="entry name" value="RGS"/>
    <property type="match status" value="1"/>
</dbReference>